<dbReference type="RefSeq" id="WP_345337919.1">
    <property type="nucleotide sequence ID" value="NZ_BAABLI010000004.1"/>
</dbReference>
<evidence type="ECO:0000256" key="1">
    <source>
        <dbReference type="ARBA" id="ARBA00022737"/>
    </source>
</evidence>
<dbReference type="Gene3D" id="1.25.40.20">
    <property type="entry name" value="Ankyrin repeat-containing domain"/>
    <property type="match status" value="2"/>
</dbReference>
<evidence type="ECO:0000256" key="4">
    <source>
        <dbReference type="SAM" id="SignalP"/>
    </source>
</evidence>
<feature type="repeat" description="ANK" evidence="3">
    <location>
        <begin position="191"/>
        <end position="223"/>
    </location>
</feature>
<protein>
    <submittedName>
        <fullName evidence="5">Ankyrin repeat domain-containing protein</fullName>
    </submittedName>
</protein>
<accession>A0ABW4XJW6</accession>
<keyword evidence="2 3" id="KW-0040">ANK repeat</keyword>
<keyword evidence="4" id="KW-0732">Signal</keyword>
<feature type="repeat" description="ANK" evidence="3">
    <location>
        <begin position="225"/>
        <end position="251"/>
    </location>
</feature>
<proteinExistence type="predicted"/>
<dbReference type="Pfam" id="PF12796">
    <property type="entry name" value="Ank_2"/>
    <property type="match status" value="2"/>
</dbReference>
<dbReference type="InterPro" id="IPR032710">
    <property type="entry name" value="NTF2-like_dom_sf"/>
</dbReference>
<name>A0ABW4XJW6_9GAMM</name>
<comment type="caution">
    <text evidence="5">The sequence shown here is derived from an EMBL/GenBank/DDBJ whole genome shotgun (WGS) entry which is preliminary data.</text>
</comment>
<organism evidence="5 6">
    <name type="scientific">Corallincola platygyrae</name>
    <dbReference type="NCBI Taxonomy" id="1193278"/>
    <lineage>
        <taxon>Bacteria</taxon>
        <taxon>Pseudomonadati</taxon>
        <taxon>Pseudomonadota</taxon>
        <taxon>Gammaproteobacteria</taxon>
        <taxon>Alteromonadales</taxon>
        <taxon>Psychromonadaceae</taxon>
        <taxon>Corallincola</taxon>
    </lineage>
</organism>
<dbReference type="SMART" id="SM00248">
    <property type="entry name" value="ANK"/>
    <property type="match status" value="5"/>
</dbReference>
<dbReference type="InterPro" id="IPR036770">
    <property type="entry name" value="Ankyrin_rpt-contain_sf"/>
</dbReference>
<dbReference type="InterPro" id="IPR002110">
    <property type="entry name" value="Ankyrin_rpt"/>
</dbReference>
<dbReference type="PANTHER" id="PTHR24198:SF165">
    <property type="entry name" value="ANKYRIN REPEAT-CONTAINING PROTEIN-RELATED"/>
    <property type="match status" value="1"/>
</dbReference>
<dbReference type="PANTHER" id="PTHR24198">
    <property type="entry name" value="ANKYRIN REPEAT AND PROTEIN KINASE DOMAIN-CONTAINING PROTEIN"/>
    <property type="match status" value="1"/>
</dbReference>
<feature type="signal peptide" evidence="4">
    <location>
        <begin position="1"/>
        <end position="25"/>
    </location>
</feature>
<evidence type="ECO:0000313" key="5">
    <source>
        <dbReference type="EMBL" id="MFD2095020.1"/>
    </source>
</evidence>
<evidence type="ECO:0000256" key="3">
    <source>
        <dbReference type="PROSITE-ProRule" id="PRU00023"/>
    </source>
</evidence>
<reference evidence="6" key="1">
    <citation type="journal article" date="2019" name="Int. J. Syst. Evol. Microbiol.">
        <title>The Global Catalogue of Microorganisms (GCM) 10K type strain sequencing project: providing services to taxonomists for standard genome sequencing and annotation.</title>
        <authorList>
            <consortium name="The Broad Institute Genomics Platform"/>
            <consortium name="The Broad Institute Genome Sequencing Center for Infectious Disease"/>
            <person name="Wu L."/>
            <person name="Ma J."/>
        </authorList>
    </citation>
    <scope>NUCLEOTIDE SEQUENCE [LARGE SCALE GENOMIC DNA]</scope>
    <source>
        <strain evidence="6">CGMCC 1.10992</strain>
    </source>
</reference>
<gene>
    <name evidence="5" type="ORF">ACFSJ3_03425</name>
</gene>
<dbReference type="EMBL" id="JBHUHT010000007">
    <property type="protein sequence ID" value="MFD2095020.1"/>
    <property type="molecule type" value="Genomic_DNA"/>
</dbReference>
<dbReference type="Proteomes" id="UP001597380">
    <property type="component" value="Unassembled WGS sequence"/>
</dbReference>
<dbReference type="PROSITE" id="PS50297">
    <property type="entry name" value="ANK_REP_REGION"/>
    <property type="match status" value="2"/>
</dbReference>
<keyword evidence="6" id="KW-1185">Reference proteome</keyword>
<dbReference type="Gene3D" id="3.10.450.50">
    <property type="match status" value="1"/>
</dbReference>
<evidence type="ECO:0000313" key="6">
    <source>
        <dbReference type="Proteomes" id="UP001597380"/>
    </source>
</evidence>
<dbReference type="SUPFAM" id="SSF48403">
    <property type="entry name" value="Ankyrin repeat"/>
    <property type="match status" value="1"/>
</dbReference>
<dbReference type="SUPFAM" id="SSF54427">
    <property type="entry name" value="NTF2-like"/>
    <property type="match status" value="1"/>
</dbReference>
<sequence length="491" mass="54096">MKPTLKTVVVLTAVWLGTMQSGAIASQAQPDASAALNALSSGYDAQARNEYSVSDVKQFIYHWFAGFDHQQAPAYFLKHIAEPVNMTYPGFPVRSKTDFLRWYKGVTDNIVWNSHAVRNLEVSGNQASGWQVSYTVQWKAKDKAGAQYDMDVQQKMTLVREGDLLKITRLDARVSDPSDMQSAGKAGRQDTHLTALMEAAGEGDAALVKDLLEKGANLFTLDPITGTSVLHFAAQGGNVEVMKVLIQNGGEAIINLPAASNSFTPLMVATWYQNPEMIRYLLTLEHINPLMKDQFGRTAAQFPTVANGQTELHPVDKEILAIYDEYFAKRNAYIEAKFESDGITPKHLPADVNLRIPHGTGRDYHTALLVASLVGDVELYDRLNGMGADITAQGEYMKAVVAHKAGYQGHAEIMRRIVQHPDFDKIKNAQGPTNGYTPLHDAIWHGHTETARILIDAGVDTSIVAWDGMTPLDLAKKLDYTDIVVLLEKAE</sequence>
<keyword evidence="1" id="KW-0677">Repeat</keyword>
<evidence type="ECO:0000256" key="2">
    <source>
        <dbReference type="ARBA" id="ARBA00023043"/>
    </source>
</evidence>
<feature type="chain" id="PRO_5045379654" evidence="4">
    <location>
        <begin position="26"/>
        <end position="491"/>
    </location>
</feature>
<dbReference type="PROSITE" id="PS50088">
    <property type="entry name" value="ANK_REPEAT"/>
    <property type="match status" value="3"/>
</dbReference>
<feature type="repeat" description="ANK" evidence="3">
    <location>
        <begin position="434"/>
        <end position="466"/>
    </location>
</feature>